<proteinExistence type="predicted"/>
<name>A0ABW1TW21_9BURK</name>
<dbReference type="PIRSF" id="PIRSF036794">
    <property type="entry name" value="UCP_erythr_ester"/>
    <property type="match status" value="1"/>
</dbReference>
<dbReference type="EMBL" id="JBHSRS010000015">
    <property type="protein sequence ID" value="MFC6280958.1"/>
    <property type="molecule type" value="Genomic_DNA"/>
</dbReference>
<organism evidence="1 2">
    <name type="scientific">Polaromonas aquatica</name>
    <dbReference type="NCBI Taxonomy" id="332657"/>
    <lineage>
        <taxon>Bacteria</taxon>
        <taxon>Pseudomonadati</taxon>
        <taxon>Pseudomonadota</taxon>
        <taxon>Betaproteobacteria</taxon>
        <taxon>Burkholderiales</taxon>
        <taxon>Comamonadaceae</taxon>
        <taxon>Polaromonas</taxon>
    </lineage>
</organism>
<dbReference type="PANTHER" id="PTHR31299">
    <property type="entry name" value="ESTERASE, PUTATIVE (AFU_ORTHOLOGUE AFUA_1G05850)-RELATED"/>
    <property type="match status" value="1"/>
</dbReference>
<dbReference type="InterPro" id="IPR014622">
    <property type="entry name" value="UCP036794_erythomycin"/>
</dbReference>
<gene>
    <name evidence="1" type="ORF">ACFQND_06905</name>
</gene>
<protein>
    <submittedName>
        <fullName evidence="1">Erythromycin esterase family protein</fullName>
    </submittedName>
</protein>
<dbReference type="Gene3D" id="3.30.1870.10">
    <property type="entry name" value="EreA-like, domain 2"/>
    <property type="match status" value="1"/>
</dbReference>
<dbReference type="InterPro" id="IPR007815">
    <property type="entry name" value="Emycin_Estase"/>
</dbReference>
<comment type="caution">
    <text evidence="1">The sequence shown here is derived from an EMBL/GenBank/DDBJ whole genome shotgun (WGS) entry which is preliminary data.</text>
</comment>
<keyword evidence="2" id="KW-1185">Reference proteome</keyword>
<accession>A0ABW1TW21</accession>
<reference evidence="2" key="1">
    <citation type="journal article" date="2019" name="Int. J. Syst. Evol. Microbiol.">
        <title>The Global Catalogue of Microorganisms (GCM) 10K type strain sequencing project: providing services to taxonomists for standard genome sequencing and annotation.</title>
        <authorList>
            <consortium name="The Broad Institute Genomics Platform"/>
            <consortium name="The Broad Institute Genome Sequencing Center for Infectious Disease"/>
            <person name="Wu L."/>
            <person name="Ma J."/>
        </authorList>
    </citation>
    <scope>NUCLEOTIDE SEQUENCE [LARGE SCALE GENOMIC DNA]</scope>
    <source>
        <strain evidence="2">CCUG 39402</strain>
    </source>
</reference>
<evidence type="ECO:0000313" key="1">
    <source>
        <dbReference type="EMBL" id="MFC6280958.1"/>
    </source>
</evidence>
<evidence type="ECO:0000313" key="2">
    <source>
        <dbReference type="Proteomes" id="UP001596270"/>
    </source>
</evidence>
<dbReference type="Gene3D" id="3.40.1660.10">
    <property type="entry name" value="EreA-like (biosynthetic domain)"/>
    <property type="match status" value="1"/>
</dbReference>
<dbReference type="CDD" id="cd14728">
    <property type="entry name" value="Ere-like"/>
    <property type="match status" value="1"/>
</dbReference>
<dbReference type="Proteomes" id="UP001596270">
    <property type="component" value="Unassembled WGS sequence"/>
</dbReference>
<dbReference type="PANTHER" id="PTHR31299:SF0">
    <property type="entry name" value="ESTERASE, PUTATIVE (AFU_ORTHOLOGUE AFUA_1G05850)-RELATED"/>
    <property type="match status" value="1"/>
</dbReference>
<dbReference type="InterPro" id="IPR052036">
    <property type="entry name" value="Hydrolase/PRTase-associated"/>
</dbReference>
<dbReference type="SUPFAM" id="SSF159501">
    <property type="entry name" value="EreA/ChaN-like"/>
    <property type="match status" value="1"/>
</dbReference>
<dbReference type="Pfam" id="PF05139">
    <property type="entry name" value="Erythro_esteras"/>
    <property type="match status" value="1"/>
</dbReference>
<sequence>MRGQSQDRNASAALSGFKRFPAWMWRNTVVRDFVEWLHEHNRGLPGSQQVGLYGIDLYSLFASIEAVLAYLDVADPQAAAQARSRYACFDHYDRDSQAYGYASSYGLRPSCEDEVIQQLREMNCRLAETTPLPGMESDEAFFAQQNARLVCNAEEYYRTMFHGHILSWNLRDSHMVETLQALERHMKGHGISPRIAVWAHNSHLGDAAATEMGARGEWSVGQLARQHWGSDTVLLGFSSYRGSVTAATQWDASAQRRRVRDGLPGSYEALFHETGLPRFWLWLRGNAALREWLAEPRLQRAIGVIYQPQTERQSHYFHTHLADQFDAVIHIDETRALEPLERDAGWIHGEVPETFPSGL</sequence>
<dbReference type="RefSeq" id="WP_371436090.1">
    <property type="nucleotide sequence ID" value="NZ_JBHSRS010000015.1"/>
</dbReference>